<evidence type="ECO:0000313" key="3">
    <source>
        <dbReference type="Proteomes" id="UP000284706"/>
    </source>
</evidence>
<name>A0A409WFH8_9AGAR</name>
<evidence type="ECO:0000259" key="1">
    <source>
        <dbReference type="Pfam" id="PF12770"/>
    </source>
</evidence>
<dbReference type="STRING" id="231916.A0A409WFH8"/>
<gene>
    <name evidence="2" type="ORF">CVT26_005815</name>
</gene>
<sequence>DLHDIAESIQLQQRAVKLTPEGHADLPSWLNNLGNSFLRRFAQTGNLSDIAESIQLRQRAAELTPEGHSDLPTVLNNLGNSFTSRFGETAEPTDISEAIQIHQQAIKLTPDCHSHLPERQHSLGNSLLLRYKSAQNVTDALLAHFSYRASALSMTGPPSLCLESARRWASLVPETFPSETLTAHARVIELISIIAGMENTSKRRHELLKGLSYDSTRAAAAALSVNQPSKALEWLEAGRCVVWNQTNQLRTPLDDLKAQHPRLADRFRLLSEQLEHLGSRADPRQPGVKMPMQVNMSLEAEAHHHFKLAKEREQLLATIREMPGFENFLRPKSFAELMRGIPEEGATVVINSDESRCDALILFAGIVEPIVVRLENFTYEKATSLAEALRVRLQTRGLQSRYPDEARENTRGMRSADENNFLQAILHDLWTDLVEPILKQLPAKFQNKDGTADLPHIRWCPTGPFVFLPIHAAGIYPKTGKGISLAEFAVSSYIPNLTILERLGSRGRASTSNPGVLLISQPDTPGLQALPSTDKEIERTSDELTRRGIRTAAYTSKRATTTAVLNELEFFSCIHFACHASQNTKDPLESAVRLYDGPLKLSEIMKKNLPNAELAFMSACQTSVGDESLPEEVVHLAAGMLTAGYRSVIATMWSISDAHAPDVAEDFYKCLLNDETADGVVGLDITGSAQALHIAVQALRRKLGDSTEALLKWIPYVHFGI</sequence>
<dbReference type="EMBL" id="NHYE01005085">
    <property type="protein sequence ID" value="PPQ77256.1"/>
    <property type="molecule type" value="Genomic_DNA"/>
</dbReference>
<dbReference type="AlphaFoldDB" id="A0A409WFH8"/>
<dbReference type="Gene3D" id="1.25.40.10">
    <property type="entry name" value="Tetratricopeptide repeat domain"/>
    <property type="match status" value="1"/>
</dbReference>
<protein>
    <recommendedName>
        <fullName evidence="1">CHAT domain-containing protein</fullName>
    </recommendedName>
</protein>
<proteinExistence type="predicted"/>
<accession>A0A409WFH8</accession>
<comment type="caution">
    <text evidence="2">The sequence shown here is derived from an EMBL/GenBank/DDBJ whole genome shotgun (WGS) entry which is preliminary data.</text>
</comment>
<dbReference type="OrthoDB" id="9991317at2759"/>
<feature type="domain" description="CHAT" evidence="1">
    <location>
        <begin position="424"/>
        <end position="720"/>
    </location>
</feature>
<dbReference type="Proteomes" id="UP000284706">
    <property type="component" value="Unassembled WGS sequence"/>
</dbReference>
<dbReference type="InterPro" id="IPR011990">
    <property type="entry name" value="TPR-like_helical_dom_sf"/>
</dbReference>
<feature type="non-terminal residue" evidence="2">
    <location>
        <position position="1"/>
    </location>
</feature>
<dbReference type="InterPro" id="IPR024983">
    <property type="entry name" value="CHAT_dom"/>
</dbReference>
<dbReference type="InParanoid" id="A0A409WFH8"/>
<reference evidence="2 3" key="1">
    <citation type="journal article" date="2018" name="Evol. Lett.">
        <title>Horizontal gene cluster transfer increased hallucinogenic mushroom diversity.</title>
        <authorList>
            <person name="Reynolds H.T."/>
            <person name="Vijayakumar V."/>
            <person name="Gluck-Thaler E."/>
            <person name="Korotkin H.B."/>
            <person name="Matheny P.B."/>
            <person name="Slot J.C."/>
        </authorList>
    </citation>
    <scope>NUCLEOTIDE SEQUENCE [LARGE SCALE GENOMIC DNA]</scope>
    <source>
        <strain evidence="2 3">SRW20</strain>
    </source>
</reference>
<evidence type="ECO:0000313" key="2">
    <source>
        <dbReference type="EMBL" id="PPQ77256.1"/>
    </source>
</evidence>
<dbReference type="Pfam" id="PF12770">
    <property type="entry name" value="CHAT"/>
    <property type="match status" value="1"/>
</dbReference>
<dbReference type="SUPFAM" id="SSF48452">
    <property type="entry name" value="TPR-like"/>
    <property type="match status" value="1"/>
</dbReference>
<keyword evidence="3" id="KW-1185">Reference proteome</keyword>
<organism evidence="2 3">
    <name type="scientific">Gymnopilus dilepis</name>
    <dbReference type="NCBI Taxonomy" id="231916"/>
    <lineage>
        <taxon>Eukaryota</taxon>
        <taxon>Fungi</taxon>
        <taxon>Dikarya</taxon>
        <taxon>Basidiomycota</taxon>
        <taxon>Agaricomycotina</taxon>
        <taxon>Agaricomycetes</taxon>
        <taxon>Agaricomycetidae</taxon>
        <taxon>Agaricales</taxon>
        <taxon>Agaricineae</taxon>
        <taxon>Hymenogastraceae</taxon>
        <taxon>Gymnopilus</taxon>
    </lineage>
</organism>